<dbReference type="HAMAP" id="MF_00245">
    <property type="entry name" value="UPF0122"/>
    <property type="match status" value="1"/>
</dbReference>
<evidence type="ECO:0000313" key="6">
    <source>
        <dbReference type="Proteomes" id="UP000323144"/>
    </source>
</evidence>
<dbReference type="EMBL" id="CP043026">
    <property type="protein sequence ID" value="QEH62154.1"/>
    <property type="molecule type" value="Genomic_DNA"/>
</dbReference>
<proteinExistence type="inferred from homology"/>
<keyword evidence="4" id="KW-0175">Coiled coil</keyword>
<evidence type="ECO:0000256" key="4">
    <source>
        <dbReference type="SAM" id="Coils"/>
    </source>
</evidence>
<evidence type="ECO:0000256" key="2">
    <source>
        <dbReference type="ARBA" id="ARBA00024764"/>
    </source>
</evidence>
<dbReference type="InterPro" id="IPR036388">
    <property type="entry name" value="WH-like_DNA-bd_sf"/>
</dbReference>
<dbReference type="Proteomes" id="UP000323144">
    <property type="component" value="Chromosome"/>
</dbReference>
<protein>
    <recommendedName>
        <fullName evidence="3">UPF0122 protein SCHIN_v1c09610</fullName>
    </recommendedName>
</protein>
<feature type="coiled-coil region" evidence="4">
    <location>
        <begin position="57"/>
        <end position="90"/>
    </location>
</feature>
<dbReference type="PANTHER" id="PTHR40083">
    <property type="entry name" value="UPF0122 PROTEIN CBO2450/CLC_2298"/>
    <property type="match status" value="1"/>
</dbReference>
<comment type="similarity">
    <text evidence="1 3">Belongs to the UPF0122 family.</text>
</comment>
<dbReference type="InterPro" id="IPR013324">
    <property type="entry name" value="RNA_pol_sigma_r3/r4-like"/>
</dbReference>
<dbReference type="KEGG" id="schi:SCHIN_v1c09610"/>
<gene>
    <name evidence="5" type="ORF">SCHIN_v1c09610</name>
</gene>
<sequence>MSNIDKTIENNQLYDYYKNLLTEKQRSYFELYFFEDLTLQEISEEFDVSRNAVHDSINKTINILNDLESKLKIKQKNEFIKENLEKLKDNKMSISEFYDLIEGEL</sequence>
<dbReference type="Gene3D" id="1.10.10.10">
    <property type="entry name" value="Winged helix-like DNA-binding domain superfamily/Winged helix DNA-binding domain"/>
    <property type="match status" value="1"/>
</dbReference>
<dbReference type="InterPro" id="IPR007394">
    <property type="entry name" value="UPF0122"/>
</dbReference>
<dbReference type="NCBIfam" id="NF045758">
    <property type="entry name" value="YlxM"/>
    <property type="match status" value="1"/>
</dbReference>
<dbReference type="RefSeq" id="WP_166508522.1">
    <property type="nucleotide sequence ID" value="NZ_CP043026.1"/>
</dbReference>
<dbReference type="InterPro" id="IPR054831">
    <property type="entry name" value="UPF0122_fam_protein"/>
</dbReference>
<evidence type="ECO:0000256" key="1">
    <source>
        <dbReference type="ARBA" id="ARBA00008720"/>
    </source>
</evidence>
<organism evidence="5 6">
    <name type="scientific">Spiroplasma chinense</name>
    <dbReference type="NCBI Taxonomy" id="216932"/>
    <lineage>
        <taxon>Bacteria</taxon>
        <taxon>Bacillati</taxon>
        <taxon>Mycoplasmatota</taxon>
        <taxon>Mollicutes</taxon>
        <taxon>Entomoplasmatales</taxon>
        <taxon>Spiroplasmataceae</taxon>
        <taxon>Spiroplasma</taxon>
    </lineage>
</organism>
<reference evidence="5 6" key="1">
    <citation type="submission" date="2019-08" db="EMBL/GenBank/DDBJ databases">
        <title>Complete genome sequence of Spiroplasma chinense CCH (DSM 19755).</title>
        <authorList>
            <person name="Shen H.-Y."/>
            <person name="Lin Y.-C."/>
            <person name="Chou L."/>
            <person name="Kuo C.-H."/>
        </authorList>
    </citation>
    <scope>NUCLEOTIDE SEQUENCE [LARGE SCALE GENOMIC DNA]</scope>
    <source>
        <strain evidence="5 6">CCH</strain>
    </source>
</reference>
<evidence type="ECO:0000313" key="5">
    <source>
        <dbReference type="EMBL" id="QEH62154.1"/>
    </source>
</evidence>
<evidence type="ECO:0000256" key="3">
    <source>
        <dbReference type="HAMAP-Rule" id="MF_00245"/>
    </source>
</evidence>
<name>A0A5B9Y4Y4_9MOLU</name>
<dbReference type="PANTHER" id="PTHR40083:SF1">
    <property type="entry name" value="UPF0122 PROTEIN YLXM"/>
    <property type="match status" value="1"/>
</dbReference>
<accession>A0A5B9Y4Y4</accession>
<dbReference type="Pfam" id="PF04297">
    <property type="entry name" value="UPF0122"/>
    <property type="match status" value="1"/>
</dbReference>
<dbReference type="SUPFAM" id="SSF88659">
    <property type="entry name" value="Sigma3 and sigma4 domains of RNA polymerase sigma factors"/>
    <property type="match status" value="1"/>
</dbReference>
<comment type="function">
    <text evidence="2 3">Might take part in the signal recognition particle (SRP) pathway. This is inferred from the conservation of its genetic proximity to ftsY/ffh. May be a regulatory protein.</text>
</comment>
<dbReference type="AlphaFoldDB" id="A0A5B9Y4Y4"/>
<keyword evidence="6" id="KW-1185">Reference proteome</keyword>